<feature type="transmembrane region" description="Helical" evidence="8">
    <location>
        <begin position="48"/>
        <end position="71"/>
    </location>
</feature>
<feature type="transmembrane region" description="Helical" evidence="8">
    <location>
        <begin position="115"/>
        <end position="133"/>
    </location>
</feature>
<dbReference type="PROSITE" id="PS50850">
    <property type="entry name" value="MFS"/>
    <property type="match status" value="1"/>
</dbReference>
<evidence type="ECO:0000256" key="6">
    <source>
        <dbReference type="ARBA" id="ARBA00023136"/>
    </source>
</evidence>
<keyword evidence="11" id="KW-1185">Reference proteome</keyword>
<evidence type="ECO:0000256" key="2">
    <source>
        <dbReference type="ARBA" id="ARBA00022448"/>
    </source>
</evidence>
<proteinExistence type="predicted"/>
<dbReference type="InterPro" id="IPR011701">
    <property type="entry name" value="MFS"/>
</dbReference>
<feature type="transmembrane region" description="Helical" evidence="8">
    <location>
        <begin position="368"/>
        <end position="387"/>
    </location>
</feature>
<evidence type="ECO:0000256" key="1">
    <source>
        <dbReference type="ARBA" id="ARBA00004651"/>
    </source>
</evidence>
<dbReference type="SUPFAM" id="SSF103473">
    <property type="entry name" value="MFS general substrate transporter"/>
    <property type="match status" value="1"/>
</dbReference>
<reference evidence="10 11" key="1">
    <citation type="submission" date="2020-07" db="EMBL/GenBank/DDBJ databases">
        <title>Sequencing the genomes of 1000 actinobacteria strains.</title>
        <authorList>
            <person name="Klenk H.-P."/>
        </authorList>
    </citation>
    <scope>NUCLEOTIDE SEQUENCE [LARGE SCALE GENOMIC DNA]</scope>
    <source>
        <strain evidence="10 11">DSM 29531</strain>
    </source>
</reference>
<feature type="transmembrane region" description="Helical" evidence="8">
    <location>
        <begin position="481"/>
        <end position="500"/>
    </location>
</feature>
<dbReference type="AlphaFoldDB" id="A0A853DMI3"/>
<dbReference type="GO" id="GO:0005886">
    <property type="term" value="C:plasma membrane"/>
    <property type="evidence" value="ECO:0007669"/>
    <property type="project" value="UniProtKB-SubCell"/>
</dbReference>
<dbReference type="Pfam" id="PF07690">
    <property type="entry name" value="MFS_1"/>
    <property type="match status" value="1"/>
</dbReference>
<dbReference type="PANTHER" id="PTHR42718:SF46">
    <property type="entry name" value="BLR6921 PROTEIN"/>
    <property type="match status" value="1"/>
</dbReference>
<sequence>MALTTSPSSSTQSAPGGTSTTAPVGARSRGRWGRRSADRSARPANPGLIMVVVLVTQLMIVLDAAIVNIALPDIQTQLKMNPANLSWVVNAYTLAFGGLLLLGARAGDLFGRRRAFLAGLAIFTLASFLGGIAQDSALLLAARGLQGVGAALLAPSALAILMSSVKPGREQTRAIGLYTVVSASGAAIGLIAGGVLTSVASWRWVFFVNVPIGIVVLALGIRALPISKMIKGSVDVAGAVLVTAGMSTLVYGFIRAASDGWSDTRTLASFAVGLVMMAAFILVERSAKAPITPLHLFAHRDRSIAYVARTLLVAGSMGTFFFMSQFMQIVLGWTPWESGLAFLPIPVSVFLASQLVSRVFAQRFSTKAIASTGLLLSGIGLTWMSILDVGSTYATMVPALVVFGLGNGIAFVPLTTAGIAGVEPKDTSVASGLVSVTQQLGGALGLAVLVSVFATAGKGPAETSSAGRAALEVFVRGADRGFVVAGGLLIVAFLLVLTVMRRPQLPEADELVLAEAEVAERDRAAAVTD</sequence>
<gene>
    <name evidence="10" type="ORF">HNR15_003167</name>
</gene>
<feature type="transmembrane region" description="Helical" evidence="8">
    <location>
        <begin position="399"/>
        <end position="422"/>
    </location>
</feature>
<feature type="transmembrane region" description="Helical" evidence="8">
    <location>
        <begin position="202"/>
        <end position="224"/>
    </location>
</feature>
<dbReference type="EMBL" id="JACCFW010000001">
    <property type="protein sequence ID" value="NYJ76204.1"/>
    <property type="molecule type" value="Genomic_DNA"/>
</dbReference>
<organism evidence="10 11">
    <name type="scientific">Allobranchiibius huperziae</name>
    <dbReference type="NCBI Taxonomy" id="1874116"/>
    <lineage>
        <taxon>Bacteria</taxon>
        <taxon>Bacillati</taxon>
        <taxon>Actinomycetota</taxon>
        <taxon>Actinomycetes</taxon>
        <taxon>Micrococcales</taxon>
        <taxon>Dermacoccaceae</taxon>
        <taxon>Allobranchiibius</taxon>
    </lineage>
</organism>
<dbReference type="GO" id="GO:0022857">
    <property type="term" value="F:transmembrane transporter activity"/>
    <property type="evidence" value="ECO:0007669"/>
    <property type="project" value="InterPro"/>
</dbReference>
<dbReference type="InterPro" id="IPR036259">
    <property type="entry name" value="MFS_trans_sf"/>
</dbReference>
<feature type="transmembrane region" description="Helical" evidence="8">
    <location>
        <begin position="443"/>
        <end position="461"/>
    </location>
</feature>
<dbReference type="RefSeq" id="WP_218883768.1">
    <property type="nucleotide sequence ID" value="NZ_JACCFW010000001.1"/>
</dbReference>
<evidence type="ECO:0000256" key="5">
    <source>
        <dbReference type="ARBA" id="ARBA00022989"/>
    </source>
</evidence>
<dbReference type="PRINTS" id="PR01036">
    <property type="entry name" value="TCRTETB"/>
</dbReference>
<evidence type="ECO:0000256" key="7">
    <source>
        <dbReference type="SAM" id="MobiDB-lite"/>
    </source>
</evidence>
<evidence type="ECO:0000256" key="4">
    <source>
        <dbReference type="ARBA" id="ARBA00022692"/>
    </source>
</evidence>
<dbReference type="InterPro" id="IPR004638">
    <property type="entry name" value="EmrB-like"/>
</dbReference>
<comment type="caution">
    <text evidence="10">The sequence shown here is derived from an EMBL/GenBank/DDBJ whole genome shotgun (WGS) entry which is preliminary data.</text>
</comment>
<feature type="transmembrane region" description="Helical" evidence="8">
    <location>
        <begin position="304"/>
        <end position="327"/>
    </location>
</feature>
<comment type="subcellular location">
    <subcellularLocation>
        <location evidence="1">Cell membrane</location>
        <topology evidence="1">Multi-pass membrane protein</topology>
    </subcellularLocation>
</comment>
<dbReference type="Gene3D" id="1.20.1720.10">
    <property type="entry name" value="Multidrug resistance protein D"/>
    <property type="match status" value="1"/>
</dbReference>
<name>A0A853DMI3_9MICO</name>
<feature type="region of interest" description="Disordered" evidence="7">
    <location>
        <begin position="1"/>
        <end position="40"/>
    </location>
</feature>
<feature type="transmembrane region" description="Helical" evidence="8">
    <location>
        <begin position="236"/>
        <end position="254"/>
    </location>
</feature>
<accession>A0A853DMI3</accession>
<dbReference type="Proteomes" id="UP000571817">
    <property type="component" value="Unassembled WGS sequence"/>
</dbReference>
<dbReference type="Gene3D" id="1.20.1250.20">
    <property type="entry name" value="MFS general substrate transporter like domains"/>
    <property type="match status" value="1"/>
</dbReference>
<evidence type="ECO:0000313" key="11">
    <source>
        <dbReference type="Proteomes" id="UP000571817"/>
    </source>
</evidence>
<keyword evidence="6 8" id="KW-0472">Membrane</keyword>
<keyword evidence="2" id="KW-0813">Transport</keyword>
<evidence type="ECO:0000256" key="3">
    <source>
        <dbReference type="ARBA" id="ARBA00022475"/>
    </source>
</evidence>
<evidence type="ECO:0000259" key="9">
    <source>
        <dbReference type="PROSITE" id="PS50850"/>
    </source>
</evidence>
<evidence type="ECO:0000313" key="10">
    <source>
        <dbReference type="EMBL" id="NYJ76204.1"/>
    </source>
</evidence>
<feature type="compositionally biased region" description="Low complexity" evidence="7">
    <location>
        <begin position="1"/>
        <end position="27"/>
    </location>
</feature>
<keyword evidence="5 8" id="KW-1133">Transmembrane helix</keyword>
<feature type="transmembrane region" description="Helical" evidence="8">
    <location>
        <begin position="83"/>
        <end position="103"/>
    </location>
</feature>
<protein>
    <submittedName>
        <fullName evidence="10">EmrB/QacA subfamily drug resistance transporter</fullName>
    </submittedName>
</protein>
<feature type="transmembrane region" description="Helical" evidence="8">
    <location>
        <begin position="145"/>
        <end position="163"/>
    </location>
</feature>
<feature type="domain" description="Major facilitator superfamily (MFS) profile" evidence="9">
    <location>
        <begin position="49"/>
        <end position="504"/>
    </location>
</feature>
<dbReference type="NCBIfam" id="TIGR00711">
    <property type="entry name" value="efflux_EmrB"/>
    <property type="match status" value="1"/>
</dbReference>
<dbReference type="CDD" id="cd17321">
    <property type="entry name" value="MFS_MMR_MDR_like"/>
    <property type="match status" value="1"/>
</dbReference>
<feature type="transmembrane region" description="Helical" evidence="8">
    <location>
        <begin position="175"/>
        <end position="196"/>
    </location>
</feature>
<feature type="transmembrane region" description="Helical" evidence="8">
    <location>
        <begin position="266"/>
        <end position="283"/>
    </location>
</feature>
<dbReference type="PANTHER" id="PTHR42718">
    <property type="entry name" value="MAJOR FACILITATOR SUPERFAMILY MULTIDRUG TRANSPORTER MFSC"/>
    <property type="match status" value="1"/>
</dbReference>
<dbReference type="InterPro" id="IPR020846">
    <property type="entry name" value="MFS_dom"/>
</dbReference>
<evidence type="ECO:0000256" key="8">
    <source>
        <dbReference type="SAM" id="Phobius"/>
    </source>
</evidence>
<keyword evidence="4 8" id="KW-0812">Transmembrane</keyword>
<feature type="transmembrane region" description="Helical" evidence="8">
    <location>
        <begin position="339"/>
        <end position="361"/>
    </location>
</feature>
<keyword evidence="3" id="KW-1003">Cell membrane</keyword>